<dbReference type="Gene3D" id="1.10.10.2840">
    <property type="entry name" value="PucR C-terminal helix-turn-helix domain"/>
    <property type="match status" value="1"/>
</dbReference>
<reference evidence="4 5" key="1">
    <citation type="submission" date="2018-03" db="EMBL/GenBank/DDBJ databases">
        <title>Genomic Encyclopedia of Archaeal and Bacterial Type Strains, Phase II (KMG-II): from individual species to whole genera.</title>
        <authorList>
            <person name="Goeker M."/>
        </authorList>
    </citation>
    <scope>NUCLEOTIDE SEQUENCE [LARGE SCALE GENOMIC DNA]</scope>
    <source>
        <strain evidence="4 5">DSM 45312</strain>
    </source>
</reference>
<feature type="domain" description="PucR C-terminal helix-turn-helix" evidence="3">
    <location>
        <begin position="445"/>
        <end position="501"/>
    </location>
</feature>
<feature type="region of interest" description="Disordered" evidence="1">
    <location>
        <begin position="1"/>
        <end position="21"/>
    </location>
</feature>
<evidence type="ECO:0000256" key="1">
    <source>
        <dbReference type="SAM" id="MobiDB-lite"/>
    </source>
</evidence>
<dbReference type="PANTHER" id="PTHR33744:SF1">
    <property type="entry name" value="DNA-BINDING TRANSCRIPTIONAL ACTIVATOR ADER"/>
    <property type="match status" value="1"/>
</dbReference>
<feature type="domain" description="Purine catabolism PurC-like" evidence="2">
    <location>
        <begin position="41"/>
        <end position="143"/>
    </location>
</feature>
<dbReference type="Proteomes" id="UP000240542">
    <property type="component" value="Unassembled WGS sequence"/>
</dbReference>
<keyword evidence="5" id="KW-1185">Reference proteome</keyword>
<evidence type="ECO:0000259" key="2">
    <source>
        <dbReference type="Pfam" id="PF07905"/>
    </source>
</evidence>
<dbReference type="InterPro" id="IPR012914">
    <property type="entry name" value="PucR_dom"/>
</dbReference>
<comment type="caution">
    <text evidence="4">The sequence shown here is derived from an EMBL/GenBank/DDBJ whole genome shotgun (WGS) entry which is preliminary data.</text>
</comment>
<dbReference type="PANTHER" id="PTHR33744">
    <property type="entry name" value="CARBOHYDRATE DIACID REGULATOR"/>
    <property type="match status" value="1"/>
</dbReference>
<gene>
    <name evidence="4" type="ORF">CLV63_116201</name>
</gene>
<evidence type="ECO:0000313" key="5">
    <source>
        <dbReference type="Proteomes" id="UP000240542"/>
    </source>
</evidence>
<dbReference type="Pfam" id="PF13556">
    <property type="entry name" value="HTH_30"/>
    <property type="match status" value="1"/>
</dbReference>
<dbReference type="InterPro" id="IPR051448">
    <property type="entry name" value="CdaR-like_regulators"/>
</dbReference>
<dbReference type="InterPro" id="IPR042070">
    <property type="entry name" value="PucR_C-HTH_sf"/>
</dbReference>
<sequence length="508" mass="52060">MAPSGDPTDPDGRGGHAARTVPLSAITDRRDLALRRRTPAAGPEPRVRWAVVSELADPARYLTGGELLLSAGVDMAADPARLRAYVAGLVASGVSALGFGVTPVYDTVPGALVEQCRAQGLPLLEVPERTPFVAVSQAVGQALEELHVQEARRLGEAHRALARAATAASPVDRLVRTLADALGCWAAVVPGGPADPETPPLSGEVAALAGRLCRPNGPRSAKARMGPDEVFLHGIGEPPERAEVLVIGRPAPFGGTDRAVLGTAVALLGLLPGGGAADPPWLPLTRLLLDSAPVATLAPLAAGLAGGSGTAFRVLHACRSGSGPDTAAPPERFGTALVDTGGPGGTVRAVVGDTGDRAAHWAHLRALHGRGWLGALSGPAGPEGLHRADRRAAALLERARSAGAPLIAAEHADPLDAAIAPEDAGAAAAAILGPLAGSGPDAQGLRRTLRAWLARHGNWGRAAGDLGAHRNSVRYRIGRVERDLGIDLGDPEERMRLWFALTRFDPGG</sequence>
<organism evidence="4 5">
    <name type="scientific">Murinocardiopsis flavida</name>
    <dbReference type="NCBI Taxonomy" id="645275"/>
    <lineage>
        <taxon>Bacteria</taxon>
        <taxon>Bacillati</taxon>
        <taxon>Actinomycetota</taxon>
        <taxon>Actinomycetes</taxon>
        <taxon>Streptosporangiales</taxon>
        <taxon>Nocardiopsidaceae</taxon>
        <taxon>Murinocardiopsis</taxon>
    </lineage>
</organism>
<dbReference type="InterPro" id="IPR025736">
    <property type="entry name" value="PucR_C-HTH_dom"/>
</dbReference>
<dbReference type="Pfam" id="PF07905">
    <property type="entry name" value="PucR"/>
    <property type="match status" value="1"/>
</dbReference>
<name>A0A2P8D991_9ACTN</name>
<proteinExistence type="predicted"/>
<evidence type="ECO:0000259" key="3">
    <source>
        <dbReference type="Pfam" id="PF13556"/>
    </source>
</evidence>
<evidence type="ECO:0000313" key="4">
    <source>
        <dbReference type="EMBL" id="PSK93794.1"/>
    </source>
</evidence>
<accession>A0A2P8D991</accession>
<protein>
    <submittedName>
        <fullName evidence="4">PucR-like helix-turn-helix protein</fullName>
    </submittedName>
</protein>
<dbReference type="RefSeq" id="WP_106585044.1">
    <property type="nucleotide sequence ID" value="NZ_PYGA01000016.1"/>
</dbReference>
<dbReference type="EMBL" id="PYGA01000016">
    <property type="protein sequence ID" value="PSK93794.1"/>
    <property type="molecule type" value="Genomic_DNA"/>
</dbReference>
<dbReference type="AlphaFoldDB" id="A0A2P8D991"/>
<dbReference type="OrthoDB" id="3170447at2"/>